<dbReference type="EMBL" id="CP042301">
    <property type="protein sequence ID" value="QDZ02113.2"/>
    <property type="molecule type" value="Genomic_DNA"/>
</dbReference>
<feature type="chain" id="PRO_5026136310" evidence="1">
    <location>
        <begin position="24"/>
        <end position="129"/>
    </location>
</feature>
<reference evidence="2" key="1">
    <citation type="submission" date="2020-04" db="EMBL/GenBank/DDBJ databases">
        <title>Nitratireductor sp. nov. isolated from mangrove soil.</title>
        <authorList>
            <person name="Ye Y."/>
        </authorList>
    </citation>
    <scope>NUCLEOTIDE SEQUENCE</scope>
    <source>
        <strain evidence="2">SY7</strain>
    </source>
</reference>
<dbReference type="KEGG" id="niy:FQ775_17955"/>
<keyword evidence="3" id="KW-1185">Reference proteome</keyword>
<dbReference type="InterPro" id="IPR037140">
    <property type="entry name" value="VHL_beta_dom_sf"/>
</dbReference>
<organism evidence="2 3">
    <name type="scientific">Nitratireductor mangrovi</name>
    <dbReference type="NCBI Taxonomy" id="2599600"/>
    <lineage>
        <taxon>Bacteria</taxon>
        <taxon>Pseudomonadati</taxon>
        <taxon>Pseudomonadota</taxon>
        <taxon>Alphaproteobacteria</taxon>
        <taxon>Hyphomicrobiales</taxon>
        <taxon>Phyllobacteriaceae</taxon>
        <taxon>Nitratireductor</taxon>
    </lineage>
</organism>
<proteinExistence type="predicted"/>
<dbReference type="Proteomes" id="UP000321389">
    <property type="component" value="Chromosome"/>
</dbReference>
<evidence type="ECO:0000256" key="1">
    <source>
        <dbReference type="SAM" id="SignalP"/>
    </source>
</evidence>
<evidence type="ECO:0000313" key="2">
    <source>
        <dbReference type="EMBL" id="QDZ02113.2"/>
    </source>
</evidence>
<name>A0A5B8L2Q5_9HYPH</name>
<dbReference type="AlphaFoldDB" id="A0A5B8L2Q5"/>
<dbReference type="Gene3D" id="2.60.40.780">
    <property type="entry name" value="von Hippel-Lindau disease tumour suppressor, beta domain"/>
    <property type="match status" value="1"/>
</dbReference>
<evidence type="ECO:0000313" key="3">
    <source>
        <dbReference type="Proteomes" id="UP000321389"/>
    </source>
</evidence>
<keyword evidence="1" id="KW-0732">Signal</keyword>
<sequence length="129" mass="13903">MSLRIMLAAGLAAAVAGIAPALAQKCEPSQDPSPASNAATGISFYNDTQYAFYVYWAGFDGLLQEYALVQPFEEIGFGTYEGHRWFVELVTPDGEQCFGPIWADTAESCNARVLFDEVIGIDAGGCDFD</sequence>
<feature type="signal peptide" evidence="1">
    <location>
        <begin position="1"/>
        <end position="23"/>
    </location>
</feature>
<dbReference type="SUPFAM" id="SSF49468">
    <property type="entry name" value="VHL"/>
    <property type="match status" value="1"/>
</dbReference>
<gene>
    <name evidence="2" type="ORF">FQ775_17955</name>
</gene>
<accession>A0A5B8L2Q5</accession>
<protein>
    <submittedName>
        <fullName evidence="2">Uncharacterized protein</fullName>
    </submittedName>
</protein>
<dbReference type="InterPro" id="IPR036208">
    <property type="entry name" value="VHL_sf"/>
</dbReference>
<dbReference type="RefSeq" id="WP_167813111.1">
    <property type="nucleotide sequence ID" value="NZ_CP042301.2"/>
</dbReference>